<name>A0ACB7SSM2_HYAAI</name>
<comment type="caution">
    <text evidence="1">The sequence shown here is derived from an EMBL/GenBank/DDBJ whole genome shotgun (WGS) entry which is preliminary data.</text>
</comment>
<sequence length="150" mass="15834">MAARAPRPAAPAARAAAAQRQSVGPGTTVGATTAGPQSKGYKDFADTVTSEIQAAGDQSQGMHDDPRNAYRTRKTYLLFIEIIMAVCVIALIVGTVVMFVVSSNSGTITLKGDSEPTPPIGHQNNLRPKNDTHNLADLEGDYEESSFTIS</sequence>
<accession>A0ACB7SSM2</accession>
<protein>
    <submittedName>
        <fullName evidence="1">Uncharacterized protein</fullName>
    </submittedName>
</protein>
<keyword evidence="2" id="KW-1185">Reference proteome</keyword>
<dbReference type="EMBL" id="CM023483">
    <property type="protein sequence ID" value="KAH6936929.1"/>
    <property type="molecule type" value="Genomic_DNA"/>
</dbReference>
<dbReference type="Proteomes" id="UP000821845">
    <property type="component" value="Chromosome 3"/>
</dbReference>
<gene>
    <name evidence="1" type="ORF">HPB50_024092</name>
</gene>
<evidence type="ECO:0000313" key="1">
    <source>
        <dbReference type="EMBL" id="KAH6936929.1"/>
    </source>
</evidence>
<organism evidence="1 2">
    <name type="scientific">Hyalomma asiaticum</name>
    <name type="common">Tick</name>
    <dbReference type="NCBI Taxonomy" id="266040"/>
    <lineage>
        <taxon>Eukaryota</taxon>
        <taxon>Metazoa</taxon>
        <taxon>Ecdysozoa</taxon>
        <taxon>Arthropoda</taxon>
        <taxon>Chelicerata</taxon>
        <taxon>Arachnida</taxon>
        <taxon>Acari</taxon>
        <taxon>Parasitiformes</taxon>
        <taxon>Ixodida</taxon>
        <taxon>Ixodoidea</taxon>
        <taxon>Ixodidae</taxon>
        <taxon>Hyalomminae</taxon>
        <taxon>Hyalomma</taxon>
    </lineage>
</organism>
<reference evidence="1" key="1">
    <citation type="submission" date="2020-05" db="EMBL/GenBank/DDBJ databases">
        <title>Large-scale comparative analyses of tick genomes elucidate their genetic diversity and vector capacities.</title>
        <authorList>
            <person name="Jia N."/>
            <person name="Wang J."/>
            <person name="Shi W."/>
            <person name="Du L."/>
            <person name="Sun Y."/>
            <person name="Zhan W."/>
            <person name="Jiang J."/>
            <person name="Wang Q."/>
            <person name="Zhang B."/>
            <person name="Ji P."/>
            <person name="Sakyi L.B."/>
            <person name="Cui X."/>
            <person name="Yuan T."/>
            <person name="Jiang B."/>
            <person name="Yang W."/>
            <person name="Lam T.T.-Y."/>
            <person name="Chang Q."/>
            <person name="Ding S."/>
            <person name="Wang X."/>
            <person name="Zhu J."/>
            <person name="Ruan X."/>
            <person name="Zhao L."/>
            <person name="Wei J."/>
            <person name="Que T."/>
            <person name="Du C."/>
            <person name="Cheng J."/>
            <person name="Dai P."/>
            <person name="Han X."/>
            <person name="Huang E."/>
            <person name="Gao Y."/>
            <person name="Liu J."/>
            <person name="Shao H."/>
            <person name="Ye R."/>
            <person name="Li L."/>
            <person name="Wei W."/>
            <person name="Wang X."/>
            <person name="Wang C."/>
            <person name="Yang T."/>
            <person name="Huo Q."/>
            <person name="Li W."/>
            <person name="Guo W."/>
            <person name="Chen H."/>
            <person name="Zhou L."/>
            <person name="Ni X."/>
            <person name="Tian J."/>
            <person name="Zhou Y."/>
            <person name="Sheng Y."/>
            <person name="Liu T."/>
            <person name="Pan Y."/>
            <person name="Xia L."/>
            <person name="Li J."/>
            <person name="Zhao F."/>
            <person name="Cao W."/>
        </authorList>
    </citation>
    <scope>NUCLEOTIDE SEQUENCE</scope>
    <source>
        <strain evidence="1">Hyas-2018</strain>
    </source>
</reference>
<proteinExistence type="predicted"/>
<evidence type="ECO:0000313" key="2">
    <source>
        <dbReference type="Proteomes" id="UP000821845"/>
    </source>
</evidence>